<dbReference type="Gene3D" id="1.25.40.10">
    <property type="entry name" value="Tetratricopeptide repeat domain"/>
    <property type="match status" value="1"/>
</dbReference>
<protein>
    <submittedName>
        <fullName evidence="5">Glycosyltransferase</fullName>
    </submittedName>
</protein>
<evidence type="ECO:0000256" key="2">
    <source>
        <dbReference type="ARBA" id="ARBA00022676"/>
    </source>
</evidence>
<dbReference type="Proteomes" id="UP000319255">
    <property type="component" value="Unassembled WGS sequence"/>
</dbReference>
<dbReference type="Gene3D" id="3.90.550.10">
    <property type="entry name" value="Spore Coat Polysaccharide Biosynthesis Protein SpsA, Chain A"/>
    <property type="match status" value="1"/>
</dbReference>
<name>A0A501WMB7_9RHOB</name>
<reference evidence="5 6" key="1">
    <citation type="submission" date="2019-06" db="EMBL/GenBank/DDBJ databases">
        <title>A novel bacterium of genus Amaricoccus, isolated from marine sediment.</title>
        <authorList>
            <person name="Huang H."/>
            <person name="Mo K."/>
            <person name="Hu Y."/>
        </authorList>
    </citation>
    <scope>NUCLEOTIDE SEQUENCE [LARGE SCALE GENOMIC DNA]</scope>
    <source>
        <strain evidence="5 6">HB172011</strain>
    </source>
</reference>
<comment type="caution">
    <text evidence="5">The sequence shown here is derived from an EMBL/GenBank/DDBJ whole genome shotgun (WGS) entry which is preliminary data.</text>
</comment>
<evidence type="ECO:0000256" key="1">
    <source>
        <dbReference type="ARBA" id="ARBA00006739"/>
    </source>
</evidence>
<evidence type="ECO:0000313" key="6">
    <source>
        <dbReference type="Proteomes" id="UP000319255"/>
    </source>
</evidence>
<dbReference type="PANTHER" id="PTHR43685:SF5">
    <property type="entry name" value="GLYCOSYLTRANSFERASE EPSE-RELATED"/>
    <property type="match status" value="1"/>
</dbReference>
<proteinExistence type="inferred from homology"/>
<dbReference type="RefSeq" id="WP_140455463.1">
    <property type="nucleotide sequence ID" value="NZ_VFRP01000022.1"/>
</dbReference>
<comment type="similarity">
    <text evidence="1">Belongs to the glycosyltransferase 2 family.</text>
</comment>
<gene>
    <name evidence="5" type="ORF">FJM51_17685</name>
</gene>
<accession>A0A501WMB7</accession>
<dbReference type="SUPFAM" id="SSF53448">
    <property type="entry name" value="Nucleotide-diphospho-sugar transferases"/>
    <property type="match status" value="1"/>
</dbReference>
<dbReference type="InterPro" id="IPR029044">
    <property type="entry name" value="Nucleotide-diphossugar_trans"/>
</dbReference>
<dbReference type="InterPro" id="IPR050834">
    <property type="entry name" value="Glycosyltransf_2"/>
</dbReference>
<sequence>MTKRQGVPARTIQRFYLSLPEPWRAALPRDMRGQVRDWLGLGSSGRARAPLAEIGEEAGQEDVAPSARGSGGSGPLALEERLWSGYAARAIPELEALAGPRGARPAAGVARSKRAEAAWALARWHAAGGDVLRARSWLARLRELDPGKARGMRALLLESDCLRRTGAGTEARALLAPALARAPDDPDLCLAMANSFLVPDAPADPGTDAIRLDWLNRIYRARGLAEVALRDPGRGLAIGNITATAAPEEWGGAPMPRVSVIMPAHRAETTIGFALESLLAQSWPDLEIIVVDDASPDGTAAVAEAIARRDPRITVIRQETNRGGYAARNRGWRAATGDFITTHDADDWSHPEKIALQMRYLRDHPEAPVCFSDWVRATPELGFGWLFRAWSRFAGKSMSSILIPRPLMEQLGGWDVVRVGGDTEILRRIQTIAGDPGLSPQAMKGVPLAFALHAGTSLTRQSATHVRTMLYGARREYAEASDHWRRARWGAGADPAALRMDPAAGPETPRPFPAPPAVLGRPGETREFDLLVVTDFAMKGGSFVSTFNTIRAAVAAGMRVGVFHWRRYDLDMAKPLDPRLRDLVQAGGVTVVSAGETARARTLVFGYPVILADVPDPLPAISCDEVIVVVNQMAARLLDGGDPQYDPAELRATLAGLFGTEGIWAPISGLVARLMRADPRYPAPSDEIWIPLIETGAWCDKPPRWRGAGGALPVLGRHARDAYTKWPSDPEALRAAYCAGKPCVIELMGGANRARDVIGAFPSNWVVHPFDTMDSHAFLDRLDFFLHYPHETYIEEFGRAVLEALARGLPAVLPPVFRETFGEAAVYAEPGEVWARVAALWADEAAYLAQAARGQAFVHAHSDWERFPARLAATLGRETETPRETAAALR</sequence>
<evidence type="ECO:0000256" key="3">
    <source>
        <dbReference type="ARBA" id="ARBA00022679"/>
    </source>
</evidence>
<dbReference type="PANTHER" id="PTHR43685">
    <property type="entry name" value="GLYCOSYLTRANSFERASE"/>
    <property type="match status" value="1"/>
</dbReference>
<dbReference type="GO" id="GO:0016757">
    <property type="term" value="F:glycosyltransferase activity"/>
    <property type="evidence" value="ECO:0007669"/>
    <property type="project" value="UniProtKB-KW"/>
</dbReference>
<dbReference type="InterPro" id="IPR001173">
    <property type="entry name" value="Glyco_trans_2-like"/>
</dbReference>
<evidence type="ECO:0000259" key="4">
    <source>
        <dbReference type="Pfam" id="PF00535"/>
    </source>
</evidence>
<dbReference type="SUPFAM" id="SSF53756">
    <property type="entry name" value="UDP-Glycosyltransferase/glycogen phosphorylase"/>
    <property type="match status" value="1"/>
</dbReference>
<dbReference type="Pfam" id="PF00535">
    <property type="entry name" value="Glycos_transf_2"/>
    <property type="match status" value="1"/>
</dbReference>
<dbReference type="InterPro" id="IPR011990">
    <property type="entry name" value="TPR-like_helical_dom_sf"/>
</dbReference>
<keyword evidence="2" id="KW-0328">Glycosyltransferase</keyword>
<keyword evidence="6" id="KW-1185">Reference proteome</keyword>
<dbReference type="AlphaFoldDB" id="A0A501WMB7"/>
<dbReference type="EMBL" id="VFRP01000022">
    <property type="protein sequence ID" value="TPE48397.1"/>
    <property type="molecule type" value="Genomic_DNA"/>
</dbReference>
<keyword evidence="3 5" id="KW-0808">Transferase</keyword>
<dbReference type="OrthoDB" id="7527830at2"/>
<dbReference type="Gene3D" id="3.40.50.2000">
    <property type="entry name" value="Glycogen Phosphorylase B"/>
    <property type="match status" value="1"/>
</dbReference>
<organism evidence="5 6">
    <name type="scientific">Amaricoccus solimangrovi</name>
    <dbReference type="NCBI Taxonomy" id="2589815"/>
    <lineage>
        <taxon>Bacteria</taxon>
        <taxon>Pseudomonadati</taxon>
        <taxon>Pseudomonadota</taxon>
        <taxon>Alphaproteobacteria</taxon>
        <taxon>Rhodobacterales</taxon>
        <taxon>Paracoccaceae</taxon>
        <taxon>Amaricoccus</taxon>
    </lineage>
</organism>
<dbReference type="CDD" id="cd00761">
    <property type="entry name" value="Glyco_tranf_GTA_type"/>
    <property type="match status" value="1"/>
</dbReference>
<evidence type="ECO:0000313" key="5">
    <source>
        <dbReference type="EMBL" id="TPE48397.1"/>
    </source>
</evidence>
<feature type="domain" description="Glycosyltransferase 2-like" evidence="4">
    <location>
        <begin position="259"/>
        <end position="371"/>
    </location>
</feature>